<feature type="chain" id="PRO_5047261553" evidence="1">
    <location>
        <begin position="33"/>
        <end position="255"/>
    </location>
</feature>
<comment type="caution">
    <text evidence="2">The sequence shown here is derived from an EMBL/GenBank/DDBJ whole genome shotgun (WGS) entry which is preliminary data.</text>
</comment>
<keyword evidence="3" id="KW-1185">Reference proteome</keyword>
<dbReference type="RefSeq" id="WP_350391896.1">
    <property type="nucleotide sequence ID" value="NZ_JBELQE010000017.1"/>
</dbReference>
<feature type="signal peptide" evidence="1">
    <location>
        <begin position="1"/>
        <end position="32"/>
    </location>
</feature>
<evidence type="ECO:0000256" key="1">
    <source>
        <dbReference type="SAM" id="SignalP"/>
    </source>
</evidence>
<organism evidence="2 3">
    <name type="scientific">Methylorubrum podarium</name>
    <dbReference type="NCBI Taxonomy" id="200476"/>
    <lineage>
        <taxon>Bacteria</taxon>
        <taxon>Pseudomonadati</taxon>
        <taxon>Pseudomonadota</taxon>
        <taxon>Alphaproteobacteria</taxon>
        <taxon>Hyphomicrobiales</taxon>
        <taxon>Methylobacteriaceae</taxon>
        <taxon>Methylorubrum</taxon>
    </lineage>
</organism>
<protein>
    <submittedName>
        <fullName evidence="2">Uncharacterized protein</fullName>
    </submittedName>
</protein>
<evidence type="ECO:0000313" key="2">
    <source>
        <dbReference type="EMBL" id="MER2248707.1"/>
    </source>
</evidence>
<accession>A0ABV1QH66</accession>
<dbReference type="Proteomes" id="UP001480955">
    <property type="component" value="Unassembled WGS sequence"/>
</dbReference>
<name>A0ABV1QH66_9HYPH</name>
<keyword evidence="1" id="KW-0732">Signal</keyword>
<sequence length="255" mass="26623">MTHPHPSPRSRRGSRGPILLAILAAAAGAAQAQDREAPAKNECRRTPALSEGPALGFGRVVAADRTAFVKDGLAQTGCPDAGAECRERAYLVTGDPVILGARRGSYVCASYRGAKGDLARTGWLPAEAVAAEAPAPVAPDDWLGTWTQAEGRIRVKPGDKPGTLSITGDATWGAGDPERVKRGGIHLGEISGTVAPEGDGASFAVGENGTLPVAKGGEYDCKVWLRRLGPWLVVEDNLACGGMNVTFRGVYRRES</sequence>
<dbReference type="EMBL" id="JBELQE010000017">
    <property type="protein sequence ID" value="MER2248707.1"/>
    <property type="molecule type" value="Genomic_DNA"/>
</dbReference>
<reference evidence="2 3" key="1">
    <citation type="submission" date="2024-06" db="EMBL/GenBank/DDBJ databases">
        <authorList>
            <person name="Campbell A.G."/>
        </authorList>
    </citation>
    <scope>NUCLEOTIDE SEQUENCE [LARGE SCALE GENOMIC DNA]</scope>
    <source>
        <strain evidence="2 3">EM12</strain>
    </source>
</reference>
<evidence type="ECO:0000313" key="3">
    <source>
        <dbReference type="Proteomes" id="UP001480955"/>
    </source>
</evidence>
<proteinExistence type="predicted"/>
<gene>
    <name evidence="2" type="ORF">ABS772_02155</name>
</gene>